<gene>
    <name evidence="1" type="ORF">GCM10011396_42510</name>
</gene>
<proteinExistence type="predicted"/>
<protein>
    <submittedName>
        <fullName evidence="1">Uncharacterized protein</fullName>
    </submittedName>
</protein>
<reference evidence="1" key="2">
    <citation type="submission" date="2020-09" db="EMBL/GenBank/DDBJ databases">
        <authorList>
            <person name="Sun Q."/>
            <person name="Zhou Y."/>
        </authorList>
    </citation>
    <scope>NUCLEOTIDE SEQUENCE</scope>
    <source>
        <strain evidence="1">CGMCC 1.10998</strain>
    </source>
</reference>
<evidence type="ECO:0000313" key="1">
    <source>
        <dbReference type="EMBL" id="GGC90751.1"/>
    </source>
</evidence>
<reference evidence="1" key="1">
    <citation type="journal article" date="2014" name="Int. J. Syst. Evol. Microbiol.">
        <title>Complete genome sequence of Corynebacterium casei LMG S-19264T (=DSM 44701T), isolated from a smear-ripened cheese.</title>
        <authorList>
            <consortium name="US DOE Joint Genome Institute (JGI-PGF)"/>
            <person name="Walter F."/>
            <person name="Albersmeier A."/>
            <person name="Kalinowski J."/>
            <person name="Ruckert C."/>
        </authorList>
    </citation>
    <scope>NUCLEOTIDE SEQUENCE</scope>
    <source>
        <strain evidence="1">CGMCC 1.10998</strain>
    </source>
</reference>
<dbReference type="AlphaFoldDB" id="A0A916XNT0"/>
<comment type="caution">
    <text evidence="1">The sequence shown here is derived from an EMBL/GenBank/DDBJ whole genome shotgun (WGS) entry which is preliminary data.</text>
</comment>
<evidence type="ECO:0000313" key="2">
    <source>
        <dbReference type="Proteomes" id="UP000637423"/>
    </source>
</evidence>
<name>A0A916XNT0_9BURK</name>
<dbReference type="EMBL" id="BMED01000005">
    <property type="protein sequence ID" value="GGC90751.1"/>
    <property type="molecule type" value="Genomic_DNA"/>
</dbReference>
<keyword evidence="2" id="KW-1185">Reference proteome</keyword>
<dbReference type="Proteomes" id="UP000637423">
    <property type="component" value="Unassembled WGS sequence"/>
</dbReference>
<sequence length="71" mass="7948">MTINQRLKLPVVIPQTSNASSGRQVFHLFLLHDLASGYRCYQLNRVVGFQSDFAQGGISTKLPAIDKHAYE</sequence>
<accession>A0A916XNT0</accession>
<organism evidence="1 2">
    <name type="scientific">Undibacterium terreum</name>
    <dbReference type="NCBI Taxonomy" id="1224302"/>
    <lineage>
        <taxon>Bacteria</taxon>
        <taxon>Pseudomonadati</taxon>
        <taxon>Pseudomonadota</taxon>
        <taxon>Betaproteobacteria</taxon>
        <taxon>Burkholderiales</taxon>
        <taxon>Oxalobacteraceae</taxon>
        <taxon>Undibacterium</taxon>
    </lineage>
</organism>